<evidence type="ECO:0000313" key="3">
    <source>
        <dbReference type="Proteomes" id="UP000051373"/>
    </source>
</evidence>
<dbReference type="GO" id="GO:0050897">
    <property type="term" value="F:cobalt ion binding"/>
    <property type="evidence" value="ECO:0007669"/>
    <property type="project" value="TreeGrafter"/>
</dbReference>
<reference evidence="2 3" key="1">
    <citation type="journal article" date="2015" name="Microbiome">
        <title>Genomic resolution of linkages in carbon, nitrogen, and sulfur cycling among widespread estuary sediment bacteria.</title>
        <authorList>
            <person name="Baker B.J."/>
            <person name="Lazar C.S."/>
            <person name="Teske A.P."/>
            <person name="Dick G.J."/>
        </authorList>
    </citation>
    <scope>NUCLEOTIDE SEQUENCE [LARGE SCALE GENOMIC DNA]</scope>
    <source>
        <strain evidence="2">SM23_42</strain>
    </source>
</reference>
<dbReference type="GO" id="GO:1990170">
    <property type="term" value="P:stress response to cadmium ion"/>
    <property type="evidence" value="ECO:0007669"/>
    <property type="project" value="TreeGrafter"/>
</dbReference>
<dbReference type="PIRSF" id="PIRSF015034">
    <property type="entry name" value="YacH"/>
    <property type="match status" value="1"/>
</dbReference>
<dbReference type="GO" id="GO:0046870">
    <property type="term" value="F:cadmium ion binding"/>
    <property type="evidence" value="ECO:0007669"/>
    <property type="project" value="TreeGrafter"/>
</dbReference>
<sequence>MLCDDCKNKPAAIFFKEVLPDKTIELHLCEDCASKRGLLVTKKLTPLEILQKLLKQTSAQDEKVICPRCYMSLAEFKRVGRFGCSECVTTFDENIRHLIKQIHQNDRHIGRKSTKGTKKGFEVYKLREELKKALEREAYEDAAKIRDKLRDYGVEDA</sequence>
<dbReference type="AlphaFoldDB" id="A0A0S8FY11"/>
<dbReference type="STRING" id="1703779.AMJ83_00630"/>
<proteinExistence type="predicted"/>
<accession>A0A0S8FY11</accession>
<dbReference type="PANTHER" id="PTHR38430">
    <property type="entry name" value="PROTEIN-ARGININE KINASE ACTIVATOR PROTEIN"/>
    <property type="match status" value="1"/>
</dbReference>
<dbReference type="Proteomes" id="UP000051373">
    <property type="component" value="Unassembled WGS sequence"/>
</dbReference>
<dbReference type="EMBL" id="LJUJ01000001">
    <property type="protein sequence ID" value="KPK64731.1"/>
    <property type="molecule type" value="Genomic_DNA"/>
</dbReference>
<comment type="caution">
    <text evidence="2">The sequence shown here is derived from an EMBL/GenBank/DDBJ whole genome shotgun (WGS) entry which is preliminary data.</text>
</comment>
<dbReference type="InterPro" id="IPR001943">
    <property type="entry name" value="UVR_dom"/>
</dbReference>
<dbReference type="GO" id="GO:0005507">
    <property type="term" value="F:copper ion binding"/>
    <property type="evidence" value="ECO:0007669"/>
    <property type="project" value="TreeGrafter"/>
</dbReference>
<name>A0A0S8FY11_UNCW3</name>
<evidence type="ECO:0000259" key="1">
    <source>
        <dbReference type="Pfam" id="PF02151"/>
    </source>
</evidence>
<dbReference type="GO" id="GO:1990169">
    <property type="term" value="P:stress response to copper ion"/>
    <property type="evidence" value="ECO:0007669"/>
    <property type="project" value="TreeGrafter"/>
</dbReference>
<gene>
    <name evidence="2" type="ORF">AMJ83_00630</name>
</gene>
<dbReference type="PANTHER" id="PTHR38430:SF1">
    <property type="entry name" value="PROTEIN-ARGININE KINASE ACTIVATOR PROTEIN"/>
    <property type="match status" value="1"/>
</dbReference>
<organism evidence="2 3">
    <name type="scientific">candidate division WOR_3 bacterium SM23_42</name>
    <dbReference type="NCBI Taxonomy" id="1703779"/>
    <lineage>
        <taxon>Bacteria</taxon>
        <taxon>Bacteria division WOR-3</taxon>
    </lineage>
</organism>
<dbReference type="InterPro" id="IPR025542">
    <property type="entry name" value="YacH"/>
</dbReference>
<dbReference type="GO" id="GO:0008270">
    <property type="term" value="F:zinc ion binding"/>
    <property type="evidence" value="ECO:0007669"/>
    <property type="project" value="TreeGrafter"/>
</dbReference>
<evidence type="ECO:0000313" key="2">
    <source>
        <dbReference type="EMBL" id="KPK64731.1"/>
    </source>
</evidence>
<feature type="domain" description="UVR" evidence="1">
    <location>
        <begin position="125"/>
        <end position="150"/>
    </location>
</feature>
<protein>
    <recommendedName>
        <fullName evidence="1">UVR domain-containing protein</fullName>
    </recommendedName>
</protein>
<dbReference type="Pfam" id="PF02151">
    <property type="entry name" value="UVR"/>
    <property type="match status" value="1"/>
</dbReference>